<dbReference type="GO" id="GO:0004190">
    <property type="term" value="F:aspartic-type endopeptidase activity"/>
    <property type="evidence" value="ECO:0007669"/>
    <property type="project" value="InterPro"/>
</dbReference>
<protein>
    <recommendedName>
        <fullName evidence="1">RNA-directed DNA polymerase</fullName>
        <ecNumber evidence="1">2.7.7.49</ecNumber>
    </recommendedName>
</protein>
<dbReference type="Proteomes" id="UP000076858">
    <property type="component" value="Unassembled WGS sequence"/>
</dbReference>
<dbReference type="SUPFAM" id="SSF50630">
    <property type="entry name" value="Acid proteases"/>
    <property type="match status" value="1"/>
</dbReference>
<evidence type="ECO:0000259" key="8">
    <source>
        <dbReference type="PROSITE" id="PS50175"/>
    </source>
</evidence>
<dbReference type="PROSITE" id="PS00141">
    <property type="entry name" value="ASP_PROTEASE"/>
    <property type="match status" value="1"/>
</dbReference>
<feature type="domain" description="Peptidase A2" evidence="8">
    <location>
        <begin position="68"/>
        <end position="149"/>
    </location>
</feature>
<evidence type="ECO:0000256" key="1">
    <source>
        <dbReference type="ARBA" id="ARBA00012493"/>
    </source>
</evidence>
<dbReference type="InterPro" id="IPR001969">
    <property type="entry name" value="Aspartic_peptidase_AS"/>
</dbReference>
<gene>
    <name evidence="9" type="ORF">APZ42_025100</name>
</gene>
<reference evidence="9 10" key="1">
    <citation type="submission" date="2016-03" db="EMBL/GenBank/DDBJ databases">
        <title>EvidentialGene: Evidence-directed Construction of Genes on Genomes.</title>
        <authorList>
            <person name="Gilbert D.G."/>
            <person name="Choi J.-H."/>
            <person name="Mockaitis K."/>
            <person name="Colbourne J."/>
            <person name="Pfrender M."/>
        </authorList>
    </citation>
    <scope>NUCLEOTIDE SEQUENCE [LARGE SCALE GENOMIC DNA]</scope>
    <source>
        <strain evidence="9 10">Xinb3</strain>
        <tissue evidence="9">Complete organism</tissue>
    </source>
</reference>
<keyword evidence="2" id="KW-0808">Transferase</keyword>
<dbReference type="STRING" id="35525.A0A164TGD6"/>
<dbReference type="InterPro" id="IPR043128">
    <property type="entry name" value="Rev_trsase/Diguanyl_cyclase"/>
</dbReference>
<dbReference type="InterPro" id="IPR043502">
    <property type="entry name" value="DNA/RNA_pol_sf"/>
</dbReference>
<evidence type="ECO:0000256" key="5">
    <source>
        <dbReference type="ARBA" id="ARBA00022759"/>
    </source>
</evidence>
<name>A0A164TGD6_9CRUS</name>
<dbReference type="GO" id="GO:0006508">
    <property type="term" value="P:proteolysis"/>
    <property type="evidence" value="ECO:0007669"/>
    <property type="project" value="InterPro"/>
</dbReference>
<dbReference type="InterPro" id="IPR001995">
    <property type="entry name" value="Peptidase_A2_cat"/>
</dbReference>
<keyword evidence="7" id="KW-0695">RNA-directed DNA polymerase</keyword>
<keyword evidence="10" id="KW-1185">Reference proteome</keyword>
<accession>A0A164TGD6</accession>
<keyword evidence="4" id="KW-0540">Nuclease</keyword>
<comment type="caution">
    <text evidence="9">The sequence shown here is derived from an EMBL/GenBank/DDBJ whole genome shotgun (WGS) entry which is preliminary data.</text>
</comment>
<keyword evidence="3" id="KW-0548">Nucleotidyltransferase</keyword>
<dbReference type="SUPFAM" id="SSF56672">
    <property type="entry name" value="DNA/RNA polymerases"/>
    <property type="match status" value="1"/>
</dbReference>
<evidence type="ECO:0000256" key="7">
    <source>
        <dbReference type="ARBA" id="ARBA00022918"/>
    </source>
</evidence>
<proteinExistence type="predicted"/>
<evidence type="ECO:0000256" key="6">
    <source>
        <dbReference type="ARBA" id="ARBA00022801"/>
    </source>
</evidence>
<dbReference type="EMBL" id="LRGB01001800">
    <property type="protein sequence ID" value="KZS10433.1"/>
    <property type="molecule type" value="Genomic_DNA"/>
</dbReference>
<dbReference type="Gene3D" id="3.30.70.270">
    <property type="match status" value="1"/>
</dbReference>
<keyword evidence="6" id="KW-0378">Hydrolase</keyword>
<dbReference type="GO" id="GO:0004519">
    <property type="term" value="F:endonuclease activity"/>
    <property type="evidence" value="ECO:0007669"/>
    <property type="project" value="UniProtKB-KW"/>
</dbReference>
<evidence type="ECO:0000313" key="10">
    <source>
        <dbReference type="Proteomes" id="UP000076858"/>
    </source>
</evidence>
<dbReference type="PROSITE" id="PS50175">
    <property type="entry name" value="ASP_PROT_RETROV"/>
    <property type="match status" value="1"/>
</dbReference>
<dbReference type="Gene3D" id="2.40.70.10">
    <property type="entry name" value="Acid Proteases"/>
    <property type="match status" value="1"/>
</dbReference>
<keyword evidence="5" id="KW-0255">Endonuclease</keyword>
<dbReference type="PANTHER" id="PTHR37984:SF5">
    <property type="entry name" value="PROTEIN NYNRIN-LIKE"/>
    <property type="match status" value="1"/>
</dbReference>
<sequence>MRVTYLNVTNITPGYKFPSTTEKPLRINCSFGSVDIEPPLKSRHVTKLTTITNKLNPRIPLKISQIFLQALFDTGASKSIIHERLFNKLPPSGQVIYSQLDFNLYDVGKKKLHTLGRLTLPVQYGESVLRQELIVTKGVTEDCILGWDAIQKHGFLLHGEAKSIYLARDEQGPLAISRVPDMAITTVKKTTPFRQTSLVIELQMKGSFPYVSPQTAFIFTPEENLPAVLSFLGFAGYYIKLIKDFGSIAKPLTRLTHKDLSRKPFAWGTEEQLLFEKLRNSLDCHEHPIAYSSRQLTKAESKYGTAEKEALAVIDAIKHFRHYLLDKPFEIIRDHNLCNG</sequence>
<dbReference type="PANTHER" id="PTHR37984">
    <property type="entry name" value="PROTEIN CBG26694"/>
    <property type="match status" value="1"/>
</dbReference>
<dbReference type="OrthoDB" id="8054888at2759"/>
<dbReference type="InterPro" id="IPR041373">
    <property type="entry name" value="RT_RNaseH"/>
</dbReference>
<dbReference type="GO" id="GO:0003964">
    <property type="term" value="F:RNA-directed DNA polymerase activity"/>
    <property type="evidence" value="ECO:0007669"/>
    <property type="project" value="UniProtKB-KW"/>
</dbReference>
<evidence type="ECO:0000256" key="2">
    <source>
        <dbReference type="ARBA" id="ARBA00022679"/>
    </source>
</evidence>
<dbReference type="InterPro" id="IPR021109">
    <property type="entry name" value="Peptidase_aspartic_dom_sf"/>
</dbReference>
<dbReference type="InterPro" id="IPR050951">
    <property type="entry name" value="Retrovirus_Pol_polyprotein"/>
</dbReference>
<dbReference type="Pfam" id="PF17917">
    <property type="entry name" value="RT_RNaseH"/>
    <property type="match status" value="1"/>
</dbReference>
<evidence type="ECO:0000313" key="9">
    <source>
        <dbReference type="EMBL" id="KZS10433.1"/>
    </source>
</evidence>
<dbReference type="EC" id="2.7.7.49" evidence="1"/>
<dbReference type="CDD" id="cd00303">
    <property type="entry name" value="retropepsin_like"/>
    <property type="match status" value="1"/>
</dbReference>
<dbReference type="AlphaFoldDB" id="A0A164TGD6"/>
<evidence type="ECO:0000256" key="4">
    <source>
        <dbReference type="ARBA" id="ARBA00022722"/>
    </source>
</evidence>
<evidence type="ECO:0000256" key="3">
    <source>
        <dbReference type="ARBA" id="ARBA00022695"/>
    </source>
</evidence>
<organism evidence="9 10">
    <name type="scientific">Daphnia magna</name>
    <dbReference type="NCBI Taxonomy" id="35525"/>
    <lineage>
        <taxon>Eukaryota</taxon>
        <taxon>Metazoa</taxon>
        <taxon>Ecdysozoa</taxon>
        <taxon>Arthropoda</taxon>
        <taxon>Crustacea</taxon>
        <taxon>Branchiopoda</taxon>
        <taxon>Diplostraca</taxon>
        <taxon>Cladocera</taxon>
        <taxon>Anomopoda</taxon>
        <taxon>Daphniidae</taxon>
        <taxon>Daphnia</taxon>
    </lineage>
</organism>